<comment type="caution">
    <text evidence="1">The sequence shown here is derived from an EMBL/GenBank/DDBJ whole genome shotgun (WGS) entry which is preliminary data.</text>
</comment>
<dbReference type="OrthoDB" id="5381041at2"/>
<sequence>MDGQPARARAARWAAARRCRAGIIGFISGRSRHAGSRGGTTGRPGPRVATLTISALATPALRVAALRIGAALRVGAVGLAALVLSAFLPAGTARADVEAEAQAWLATFVNGPVSDNSRLLVWFDGHARFDDDIGGLGTTILRPALGWKVNDGLSLWAGYARVTGHKDGRDSKEDRIWQQATYRIGSVFGGTLSGRSRLEQRFLNTGDDTGWRFRQFFRFMRPIGETPYSGVLINETFIHLNDADFGPRAGFDQTRTFIGGARQMGGNLRLELGYLNVYLNRPEGVDDSLIHAVSLNAFVNF</sequence>
<dbReference type="AlphaFoldDB" id="A0A3M0CLX3"/>
<organism evidence="1 2">
    <name type="scientific">Eilatimonas milleporae</name>
    <dbReference type="NCBI Taxonomy" id="911205"/>
    <lineage>
        <taxon>Bacteria</taxon>
        <taxon>Pseudomonadati</taxon>
        <taxon>Pseudomonadota</taxon>
        <taxon>Alphaproteobacteria</taxon>
        <taxon>Kordiimonadales</taxon>
        <taxon>Kordiimonadaceae</taxon>
        <taxon>Eilatimonas</taxon>
    </lineage>
</organism>
<dbReference type="InterPro" id="IPR019619">
    <property type="entry name" value="DUF2490"/>
</dbReference>
<dbReference type="InParanoid" id="A0A3M0CLX3"/>
<dbReference type="Pfam" id="PF10677">
    <property type="entry name" value="DUF2490"/>
    <property type="match status" value="1"/>
</dbReference>
<name>A0A3M0CLX3_9PROT</name>
<proteinExistence type="predicted"/>
<evidence type="ECO:0000313" key="2">
    <source>
        <dbReference type="Proteomes" id="UP000271227"/>
    </source>
</evidence>
<dbReference type="EMBL" id="REFR01000011">
    <property type="protein sequence ID" value="RMB07936.1"/>
    <property type="molecule type" value="Genomic_DNA"/>
</dbReference>
<reference evidence="1 2" key="1">
    <citation type="submission" date="2018-10" db="EMBL/GenBank/DDBJ databases">
        <title>Genomic Encyclopedia of Archaeal and Bacterial Type Strains, Phase II (KMG-II): from individual species to whole genera.</title>
        <authorList>
            <person name="Goeker M."/>
        </authorList>
    </citation>
    <scope>NUCLEOTIDE SEQUENCE [LARGE SCALE GENOMIC DNA]</scope>
    <source>
        <strain evidence="1 2">DSM 25217</strain>
    </source>
</reference>
<dbReference type="Proteomes" id="UP000271227">
    <property type="component" value="Unassembled WGS sequence"/>
</dbReference>
<dbReference type="RefSeq" id="WP_121938704.1">
    <property type="nucleotide sequence ID" value="NZ_REFR01000011.1"/>
</dbReference>
<gene>
    <name evidence="1" type="ORF">BXY39_2030</name>
</gene>
<evidence type="ECO:0000313" key="1">
    <source>
        <dbReference type="EMBL" id="RMB07936.1"/>
    </source>
</evidence>
<protein>
    <submittedName>
        <fullName evidence="1">Uncharacterized protein DUF2490</fullName>
    </submittedName>
</protein>
<keyword evidence="2" id="KW-1185">Reference proteome</keyword>
<accession>A0A3M0CLX3</accession>